<organism evidence="3 4">
    <name type="scientific">Candidatus Nomurabacteria bacterium GW2011_GWF2_40_12</name>
    <dbReference type="NCBI Taxonomy" id="1618776"/>
    <lineage>
        <taxon>Bacteria</taxon>
        <taxon>Candidatus Nomuraibacteriota</taxon>
    </lineage>
</organism>
<gene>
    <name evidence="3" type="ORF">UT78_C0011G0008</name>
</gene>
<sequence length="1051" mass="111204">MNYIYRAMENFRFKYLSVLVFIAIGAFFFGFIKPASATTFYVSPSGSNTSPYDTWAKAANLPSTVITAGNSLAGPHTAYIAPGTYVGSIAITGVNWAGGTIFGTSAHGSTSPATFGQVNISPTTGVALTSGRADQTIEYISATSPDNAVLSIGSTNFYGKGLYLHDGTNLVFLPYLATSATIEYSKILGNSDNLGVVSSSSNNLTFNYCLFGNSETNLFGKGTASSRNGIVQLGSGILTVNNSSLLEARASNLVNEGAGSVVANNNIIVPGSDFNNYYGISRISGTMSVNNSALIGNMQYPSSIRGGTITEQNNLDNPKINFVHYPRQAFVVPSVDDTSGAPYAKDLSDELLSRGQGGTFYVNNTGLSTYQSTIQEIINDGAVEIQGHSRSHDKMTYSGPLYTITKAGETINIDRSGDTISISNTGTVSGFKSKTLQVISAELVAMGATVSALASSDITVNSLGEIIADSSGAQASPYISQVLIDPTGDTGFYYSEIVSAASELATALGVPIDIFAPPYGSTNDNVKNICQAKGFRACRAGSDWELKSLDLQSLRYFLVSNIVGVDDAETAAKTRSFAHTALKVGGLISLLGHSTSEATIQQWSVVLDTLKNEFPQIQVTKMSTAIDEIRDGATWATSDNRTYTRSWNDSSANYNLSYNSELIDVGIDVGLTGDLAGNPIYGTPDIGAYEYQPPHDITLATPDTIDIGAGARIYANGKFRDLGTTNATPASLKITPASGSFTVYGAIDTKPAWLDVTNILNWTNTHKTWTEGNAVAGLTNTLHVVGDLNADKYYNVKLDDVLGQNITGNDCTGGICKANSSGEITFTYTGTYSDHIFDVTEEAIAPTNVGISSVVVDSTSKLTITAQTAVDSGSGLHTTPYWFSETSGNAGSSSSSDWQASTTFIDDDLSCSTQYTYKVKVRDANGNESAFSDPVSVSTDGCSSSGSRTTRRVTIPSTPVAPTITPNPLLSSEPSVYNFGPVVLKQKSRGEAVKELQRFLNANLNLGLIVDGIFGPKTLAVIKQWQKDNGLVVDGLVGPKTKVKMNLVNKN</sequence>
<evidence type="ECO:0000313" key="4">
    <source>
        <dbReference type="Proteomes" id="UP000034301"/>
    </source>
</evidence>
<dbReference type="InterPro" id="IPR002477">
    <property type="entry name" value="Peptidoglycan-bd-like"/>
</dbReference>
<dbReference type="PROSITE" id="PS50853">
    <property type="entry name" value="FN3"/>
    <property type="match status" value="1"/>
</dbReference>
<dbReference type="GO" id="GO:0005975">
    <property type="term" value="P:carbohydrate metabolic process"/>
    <property type="evidence" value="ECO:0007669"/>
    <property type="project" value="InterPro"/>
</dbReference>
<dbReference type="Gene3D" id="3.20.20.370">
    <property type="entry name" value="Glycoside hydrolase/deacetylase"/>
    <property type="match status" value="1"/>
</dbReference>
<dbReference type="SUPFAM" id="SSF51126">
    <property type="entry name" value="Pectin lyase-like"/>
    <property type="match status" value="1"/>
</dbReference>
<proteinExistence type="predicted"/>
<dbReference type="SUPFAM" id="SSF47090">
    <property type="entry name" value="PGBD-like"/>
    <property type="match status" value="1"/>
</dbReference>
<dbReference type="InterPro" id="IPR011330">
    <property type="entry name" value="Glyco_hydro/deAcase_b/a-brl"/>
</dbReference>
<evidence type="ECO:0000313" key="3">
    <source>
        <dbReference type="EMBL" id="KKR42967.1"/>
    </source>
</evidence>
<feature type="domain" description="Fibronectin type-III" evidence="2">
    <location>
        <begin position="845"/>
        <end position="942"/>
    </location>
</feature>
<dbReference type="SUPFAM" id="SSF88713">
    <property type="entry name" value="Glycoside hydrolase/deacetylase"/>
    <property type="match status" value="1"/>
</dbReference>
<evidence type="ECO:0000256" key="1">
    <source>
        <dbReference type="SAM" id="MobiDB-lite"/>
    </source>
</evidence>
<dbReference type="GO" id="GO:0016787">
    <property type="term" value="F:hydrolase activity"/>
    <property type="evidence" value="ECO:0007669"/>
    <property type="project" value="UniProtKB-KW"/>
</dbReference>
<dbReference type="Pfam" id="PF01471">
    <property type="entry name" value="PG_binding_1"/>
    <property type="match status" value="1"/>
</dbReference>
<comment type="caution">
    <text evidence="3">The sequence shown here is derived from an EMBL/GenBank/DDBJ whole genome shotgun (WGS) entry which is preliminary data.</text>
</comment>
<dbReference type="Gene3D" id="2.60.40.10">
    <property type="entry name" value="Immunoglobulins"/>
    <property type="match status" value="1"/>
</dbReference>
<dbReference type="Gene3D" id="1.10.101.10">
    <property type="entry name" value="PGBD-like superfamily/PGBD"/>
    <property type="match status" value="1"/>
</dbReference>
<dbReference type="InterPro" id="IPR036366">
    <property type="entry name" value="PGBDSf"/>
</dbReference>
<dbReference type="InterPro" id="IPR036365">
    <property type="entry name" value="PGBD-like_sf"/>
</dbReference>
<dbReference type="Proteomes" id="UP000034301">
    <property type="component" value="Unassembled WGS sequence"/>
</dbReference>
<dbReference type="InterPro" id="IPR003961">
    <property type="entry name" value="FN3_dom"/>
</dbReference>
<feature type="region of interest" description="Disordered" evidence="1">
    <location>
        <begin position="931"/>
        <end position="951"/>
    </location>
</feature>
<feature type="compositionally biased region" description="Low complexity" evidence="1">
    <location>
        <begin position="935"/>
        <end position="951"/>
    </location>
</feature>
<name>A0A0G0TYA0_9BACT</name>
<protein>
    <submittedName>
        <fullName evidence="3">Cell wall-associated hydrolase, invasion-associated protein</fullName>
    </submittedName>
</protein>
<keyword evidence="3" id="KW-0378">Hydrolase</keyword>
<dbReference type="AlphaFoldDB" id="A0A0G0TYA0"/>
<accession>A0A0G0TYA0</accession>
<evidence type="ECO:0000259" key="2">
    <source>
        <dbReference type="PROSITE" id="PS50853"/>
    </source>
</evidence>
<dbReference type="InterPro" id="IPR013783">
    <property type="entry name" value="Ig-like_fold"/>
</dbReference>
<dbReference type="EMBL" id="LBYC01000011">
    <property type="protein sequence ID" value="KKR42967.1"/>
    <property type="molecule type" value="Genomic_DNA"/>
</dbReference>
<dbReference type="InterPro" id="IPR011050">
    <property type="entry name" value="Pectin_lyase_fold/virulence"/>
</dbReference>
<reference evidence="3 4" key="1">
    <citation type="journal article" date="2015" name="Nature">
        <title>rRNA introns, odd ribosomes, and small enigmatic genomes across a large radiation of phyla.</title>
        <authorList>
            <person name="Brown C.T."/>
            <person name="Hug L.A."/>
            <person name="Thomas B.C."/>
            <person name="Sharon I."/>
            <person name="Castelle C.J."/>
            <person name="Singh A."/>
            <person name="Wilkins M.J."/>
            <person name="Williams K.H."/>
            <person name="Banfield J.F."/>
        </authorList>
    </citation>
    <scope>NUCLEOTIDE SEQUENCE [LARGE SCALE GENOMIC DNA]</scope>
</reference>